<accession>A0A433JDW6</accession>
<organism evidence="2 3">
    <name type="scientific">Azospirillum doebereinerae</name>
    <dbReference type="NCBI Taxonomy" id="92933"/>
    <lineage>
        <taxon>Bacteria</taxon>
        <taxon>Pseudomonadati</taxon>
        <taxon>Pseudomonadota</taxon>
        <taxon>Alphaproteobacteria</taxon>
        <taxon>Rhodospirillales</taxon>
        <taxon>Azospirillaceae</taxon>
        <taxon>Azospirillum</taxon>
    </lineage>
</organism>
<dbReference type="Proteomes" id="UP000280346">
    <property type="component" value="Unassembled WGS sequence"/>
</dbReference>
<protein>
    <submittedName>
        <fullName evidence="2">Uncharacterized protein</fullName>
    </submittedName>
</protein>
<keyword evidence="1" id="KW-0812">Transmembrane</keyword>
<evidence type="ECO:0000313" key="2">
    <source>
        <dbReference type="EMBL" id="RUQ75092.1"/>
    </source>
</evidence>
<dbReference type="AlphaFoldDB" id="A0A433JDW6"/>
<keyword evidence="1" id="KW-1133">Transmembrane helix</keyword>
<evidence type="ECO:0000313" key="3">
    <source>
        <dbReference type="Proteomes" id="UP000280346"/>
    </source>
</evidence>
<gene>
    <name evidence="2" type="ORF">EJ913_04360</name>
</gene>
<evidence type="ECO:0000256" key="1">
    <source>
        <dbReference type="SAM" id="Phobius"/>
    </source>
</evidence>
<proteinExistence type="predicted"/>
<dbReference type="RefSeq" id="WP_126995137.1">
    <property type="nucleotide sequence ID" value="NZ_JBNPXW010000002.1"/>
</dbReference>
<reference evidence="2 3" key="1">
    <citation type="submission" date="2018-12" db="EMBL/GenBank/DDBJ databases">
        <authorList>
            <person name="Yang Y."/>
        </authorList>
    </citation>
    <scope>NUCLEOTIDE SEQUENCE [LARGE SCALE GENOMIC DNA]</scope>
    <source>
        <strain evidence="2 3">GSF71</strain>
    </source>
</reference>
<dbReference type="EMBL" id="RZIJ01000002">
    <property type="protein sequence ID" value="RUQ75092.1"/>
    <property type="molecule type" value="Genomic_DNA"/>
</dbReference>
<keyword evidence="3" id="KW-1185">Reference proteome</keyword>
<feature type="transmembrane region" description="Helical" evidence="1">
    <location>
        <begin position="23"/>
        <end position="42"/>
    </location>
</feature>
<dbReference type="OrthoDB" id="5150111at2"/>
<name>A0A433JDW6_9PROT</name>
<keyword evidence="1" id="KW-0472">Membrane</keyword>
<sequence>MSKVDDHLDAIALCLDNDLRTPALVLIYTGIDIMAALSRPALVKKTGKRQFIKWAEHHMGCQERIGVSGLDLYAARCGIVHTATAESSLSDDGNARRIFYSWGHRDKPEPTAGAEISGRTDVVVRIEDLADALCASVALFRREVRDDPVLASLVRRRSGKLFMVRAAAP</sequence>
<comment type="caution">
    <text evidence="2">The sequence shown here is derived from an EMBL/GenBank/DDBJ whole genome shotgun (WGS) entry which is preliminary data.</text>
</comment>